<comment type="caution">
    <text evidence="1">The sequence shown here is derived from an EMBL/GenBank/DDBJ whole genome shotgun (WGS) entry which is preliminary data.</text>
</comment>
<dbReference type="OrthoDB" id="239865at2759"/>
<accession>A0A9N9JMD5</accession>
<keyword evidence="2" id="KW-1185">Reference proteome</keyword>
<name>A0A9N9JMD5_9GLOM</name>
<feature type="non-terminal residue" evidence="1">
    <location>
        <position position="103"/>
    </location>
</feature>
<dbReference type="InterPro" id="IPR015943">
    <property type="entry name" value="WD40/YVTN_repeat-like_dom_sf"/>
</dbReference>
<dbReference type="PANTHER" id="PTHR13211:SF0">
    <property type="entry name" value="TELOMERASE CAJAL BODY PROTEIN 1"/>
    <property type="match status" value="1"/>
</dbReference>
<dbReference type="Gene3D" id="2.130.10.10">
    <property type="entry name" value="YVTN repeat-like/Quinoprotein amine dehydrogenase"/>
    <property type="match status" value="1"/>
</dbReference>
<gene>
    <name evidence="1" type="ORF">AMORRO_LOCUS17724</name>
</gene>
<dbReference type="EMBL" id="CAJVPV010056646">
    <property type="protein sequence ID" value="CAG8785923.1"/>
    <property type="molecule type" value="Genomic_DNA"/>
</dbReference>
<dbReference type="PANTHER" id="PTHR13211">
    <property type="entry name" value="TELOMERASE CAJAL BODY PROTEIN 1"/>
    <property type="match status" value="1"/>
</dbReference>
<proteinExistence type="predicted"/>
<dbReference type="Proteomes" id="UP000789342">
    <property type="component" value="Unassembled WGS sequence"/>
</dbReference>
<reference evidence="1" key="1">
    <citation type="submission" date="2021-06" db="EMBL/GenBank/DDBJ databases">
        <authorList>
            <person name="Kallberg Y."/>
            <person name="Tangrot J."/>
            <person name="Rosling A."/>
        </authorList>
    </citation>
    <scope>NUCLEOTIDE SEQUENCE</scope>
    <source>
        <strain evidence="1">CL551</strain>
    </source>
</reference>
<organism evidence="1 2">
    <name type="scientific">Acaulospora morrowiae</name>
    <dbReference type="NCBI Taxonomy" id="94023"/>
    <lineage>
        <taxon>Eukaryota</taxon>
        <taxon>Fungi</taxon>
        <taxon>Fungi incertae sedis</taxon>
        <taxon>Mucoromycota</taxon>
        <taxon>Glomeromycotina</taxon>
        <taxon>Glomeromycetes</taxon>
        <taxon>Diversisporales</taxon>
        <taxon>Acaulosporaceae</taxon>
        <taxon>Acaulospora</taxon>
    </lineage>
</organism>
<protein>
    <submittedName>
        <fullName evidence="1">1413_t:CDS:1</fullName>
    </submittedName>
</protein>
<dbReference type="InterPro" id="IPR036322">
    <property type="entry name" value="WD40_repeat_dom_sf"/>
</dbReference>
<sequence length="103" mass="12113">MSQSQQTSNQQDYYQVFQYDFSQHIISLCSTKKSFNQTVCESLQRFWNKLEKEKDISYISNGSEENFFKVARWSPDGTCILTSSNDNILRIFDLPTNLFETTE</sequence>
<dbReference type="SUPFAM" id="SSF50978">
    <property type="entry name" value="WD40 repeat-like"/>
    <property type="match status" value="1"/>
</dbReference>
<dbReference type="AlphaFoldDB" id="A0A9N9JMD5"/>
<dbReference type="InterPro" id="IPR051150">
    <property type="entry name" value="SWT21/TCAB1_mRNA_Telomere"/>
</dbReference>
<evidence type="ECO:0000313" key="1">
    <source>
        <dbReference type="EMBL" id="CAG8785923.1"/>
    </source>
</evidence>
<evidence type="ECO:0000313" key="2">
    <source>
        <dbReference type="Proteomes" id="UP000789342"/>
    </source>
</evidence>